<sequence>MRELETPIATPIGSTCIVARSRHIRLRCIRDRINQRSAIGALSDITTVDQYVAGLVERHAPALQIVEVLVDVACRQPRTAQLDHAVGAVRNKMDRIKVGIMLEGLVDLQKAVLTLIQHNHMQYAIS</sequence>
<evidence type="ECO:0000313" key="2">
    <source>
        <dbReference type="Proteomes" id="UP000316213"/>
    </source>
</evidence>
<reference evidence="1 2" key="1">
    <citation type="submission" date="2019-02" db="EMBL/GenBank/DDBJ databases">
        <title>Deep-cultivation of Planctomycetes and their phenomic and genomic characterization uncovers novel biology.</title>
        <authorList>
            <person name="Wiegand S."/>
            <person name="Jogler M."/>
            <person name="Boedeker C."/>
            <person name="Pinto D."/>
            <person name="Vollmers J."/>
            <person name="Rivas-Marin E."/>
            <person name="Kohn T."/>
            <person name="Peeters S.H."/>
            <person name="Heuer A."/>
            <person name="Rast P."/>
            <person name="Oberbeckmann S."/>
            <person name="Bunk B."/>
            <person name="Jeske O."/>
            <person name="Meyerdierks A."/>
            <person name="Storesund J.E."/>
            <person name="Kallscheuer N."/>
            <person name="Luecker S."/>
            <person name="Lage O.M."/>
            <person name="Pohl T."/>
            <person name="Merkel B.J."/>
            <person name="Hornburger P."/>
            <person name="Mueller R.-W."/>
            <person name="Bruemmer F."/>
            <person name="Labrenz M."/>
            <person name="Spormann A.M."/>
            <person name="Op Den Camp H."/>
            <person name="Overmann J."/>
            <person name="Amann R."/>
            <person name="Jetten M.S.M."/>
            <person name="Mascher T."/>
            <person name="Medema M.H."/>
            <person name="Devos D.P."/>
            <person name="Kaster A.-K."/>
            <person name="Ovreas L."/>
            <person name="Rohde M."/>
            <person name="Galperin M.Y."/>
            <person name="Jogler C."/>
        </authorList>
    </citation>
    <scope>NUCLEOTIDE SEQUENCE [LARGE SCALE GENOMIC DNA]</scope>
    <source>
        <strain evidence="1 2">Pla100</strain>
    </source>
</reference>
<protein>
    <submittedName>
        <fullName evidence="1">Uncharacterized protein</fullName>
    </submittedName>
</protein>
<gene>
    <name evidence="1" type="ORF">Pla100_63200</name>
</gene>
<proteinExistence type="predicted"/>
<dbReference type="AlphaFoldDB" id="A0A5C5YQH4"/>
<name>A0A5C5YQH4_9BACT</name>
<dbReference type="Proteomes" id="UP000316213">
    <property type="component" value="Unassembled WGS sequence"/>
</dbReference>
<comment type="caution">
    <text evidence="1">The sequence shown here is derived from an EMBL/GenBank/DDBJ whole genome shotgun (WGS) entry which is preliminary data.</text>
</comment>
<keyword evidence="2" id="KW-1185">Reference proteome</keyword>
<organism evidence="1 2">
    <name type="scientific">Neorhodopirellula pilleata</name>
    <dbReference type="NCBI Taxonomy" id="2714738"/>
    <lineage>
        <taxon>Bacteria</taxon>
        <taxon>Pseudomonadati</taxon>
        <taxon>Planctomycetota</taxon>
        <taxon>Planctomycetia</taxon>
        <taxon>Pirellulales</taxon>
        <taxon>Pirellulaceae</taxon>
        <taxon>Neorhodopirellula</taxon>
    </lineage>
</organism>
<dbReference type="EMBL" id="SJPM01000059">
    <property type="protein sequence ID" value="TWT77184.1"/>
    <property type="molecule type" value="Genomic_DNA"/>
</dbReference>
<evidence type="ECO:0000313" key="1">
    <source>
        <dbReference type="EMBL" id="TWT77184.1"/>
    </source>
</evidence>
<accession>A0A5C5YQH4</accession>